<dbReference type="PANTHER" id="PTHR35908">
    <property type="entry name" value="HYPOTHETICAL FUSION PROTEIN"/>
    <property type="match status" value="1"/>
</dbReference>
<dbReference type="AlphaFoldDB" id="A0A8T4IM78"/>
<accession>A0A8T4IM78</accession>
<feature type="domain" description="Glyoxalase-like" evidence="1">
    <location>
        <begin position="7"/>
        <end position="152"/>
    </location>
</feature>
<reference evidence="2" key="1">
    <citation type="submission" date="2021-04" db="EMBL/GenBank/DDBJ databases">
        <title>Sequencing of actinobacteria type strains.</title>
        <authorList>
            <person name="Nguyen G.-S."/>
            <person name="Wentzel A."/>
        </authorList>
    </citation>
    <scope>NUCLEOTIDE SEQUENCE</scope>
    <source>
        <strain evidence="2">DSM 42095</strain>
    </source>
</reference>
<evidence type="ECO:0000313" key="3">
    <source>
        <dbReference type="Proteomes" id="UP000675554"/>
    </source>
</evidence>
<evidence type="ECO:0000313" key="2">
    <source>
        <dbReference type="EMBL" id="MBR7673406.1"/>
    </source>
</evidence>
<keyword evidence="3" id="KW-1185">Reference proteome</keyword>
<dbReference type="Pfam" id="PF18029">
    <property type="entry name" value="Glyoxalase_6"/>
    <property type="match status" value="1"/>
</dbReference>
<comment type="caution">
    <text evidence="2">The sequence shown here is derived from an EMBL/GenBank/DDBJ whole genome shotgun (WGS) entry which is preliminary data.</text>
</comment>
<protein>
    <recommendedName>
        <fullName evidence="1">Glyoxalase-like domain-containing protein</fullName>
    </recommendedName>
</protein>
<dbReference type="EMBL" id="JAGSMN010000203">
    <property type="protein sequence ID" value="MBR7673406.1"/>
    <property type="molecule type" value="Genomic_DNA"/>
</dbReference>
<proteinExistence type="predicted"/>
<organism evidence="2 3">
    <name type="scientific">Streptomyces daliensis</name>
    <dbReference type="NCBI Taxonomy" id="299421"/>
    <lineage>
        <taxon>Bacteria</taxon>
        <taxon>Bacillati</taxon>
        <taxon>Actinomycetota</taxon>
        <taxon>Actinomycetes</taxon>
        <taxon>Kitasatosporales</taxon>
        <taxon>Streptomycetaceae</taxon>
        <taxon>Streptomyces</taxon>
    </lineage>
</organism>
<dbReference type="InterPro" id="IPR029068">
    <property type="entry name" value="Glyas_Bleomycin-R_OHBP_Dase"/>
</dbReference>
<dbReference type="Gene3D" id="3.10.180.10">
    <property type="entry name" value="2,3-Dihydroxybiphenyl 1,2-Dioxygenase, domain 1"/>
    <property type="match status" value="1"/>
</dbReference>
<gene>
    <name evidence="2" type="ORF">KDA82_10325</name>
</gene>
<dbReference type="InterPro" id="IPR041581">
    <property type="entry name" value="Glyoxalase_6"/>
</dbReference>
<dbReference type="Proteomes" id="UP000675554">
    <property type="component" value="Unassembled WGS sequence"/>
</dbReference>
<evidence type="ECO:0000259" key="1">
    <source>
        <dbReference type="Pfam" id="PF18029"/>
    </source>
</evidence>
<sequence>MALGWKLVVDAADPHGQAAFWAAALDYEIEDNTPVIERLLGLGAIDASMCVEKDGRRNFRGAVAVRHPDDPVAPDTGIGTGRRLLFQRVPEAGAESKRAKNRLHIDVHAGPEQREATVAKLVALGATRVRHVQEPQGEWTLLLDPEGNEFCVA</sequence>
<name>A0A8T4IM78_9ACTN</name>
<dbReference type="PANTHER" id="PTHR35908:SF1">
    <property type="entry name" value="CONSERVED PROTEIN"/>
    <property type="match status" value="1"/>
</dbReference>
<dbReference type="SUPFAM" id="SSF54593">
    <property type="entry name" value="Glyoxalase/Bleomycin resistance protein/Dihydroxybiphenyl dioxygenase"/>
    <property type="match status" value="1"/>
</dbReference>